<dbReference type="Proteomes" id="UP000264062">
    <property type="component" value="Unassembled WGS sequence"/>
</dbReference>
<accession>A0A350HC28</accession>
<evidence type="ECO:0000313" key="1">
    <source>
        <dbReference type="EMBL" id="HAV93094.1"/>
    </source>
</evidence>
<reference evidence="1 2" key="1">
    <citation type="journal article" date="2018" name="Nat. Biotechnol.">
        <title>A standardized bacterial taxonomy based on genome phylogeny substantially revises the tree of life.</title>
        <authorList>
            <person name="Parks D.H."/>
            <person name="Chuvochina M."/>
            <person name="Waite D.W."/>
            <person name="Rinke C."/>
            <person name="Skarshewski A."/>
            <person name="Chaumeil P.A."/>
            <person name="Hugenholtz P."/>
        </authorList>
    </citation>
    <scope>NUCLEOTIDE SEQUENCE [LARGE SCALE GENOMIC DNA]</scope>
    <source>
        <strain evidence="1">UBA9956</strain>
    </source>
</reference>
<protein>
    <submittedName>
        <fullName evidence="1">Ribosome-associated translation inhibitor RaiA</fullName>
    </submittedName>
</protein>
<proteinExistence type="predicted"/>
<dbReference type="EMBL" id="DMZY01000237">
    <property type="protein sequence ID" value="HAV93094.1"/>
    <property type="molecule type" value="Genomic_DNA"/>
</dbReference>
<dbReference type="InterPro" id="IPR036567">
    <property type="entry name" value="RHF-like"/>
</dbReference>
<dbReference type="SUPFAM" id="SSF69754">
    <property type="entry name" value="Ribosome binding protein Y (YfiA homologue)"/>
    <property type="match status" value="1"/>
</dbReference>
<dbReference type="AlphaFoldDB" id="A0A350HC28"/>
<dbReference type="CDD" id="cd00552">
    <property type="entry name" value="RaiA"/>
    <property type="match status" value="1"/>
</dbReference>
<evidence type="ECO:0000313" key="2">
    <source>
        <dbReference type="Proteomes" id="UP000264062"/>
    </source>
</evidence>
<organism evidence="1 2">
    <name type="scientific">candidate division WOR-3 bacterium</name>
    <dbReference type="NCBI Taxonomy" id="2052148"/>
    <lineage>
        <taxon>Bacteria</taxon>
        <taxon>Bacteria division WOR-3</taxon>
    </lineage>
</organism>
<comment type="caution">
    <text evidence="1">The sequence shown here is derived from an EMBL/GenBank/DDBJ whole genome shotgun (WGS) entry which is preliminary data.</text>
</comment>
<dbReference type="InterPro" id="IPR003489">
    <property type="entry name" value="RHF/RaiA"/>
</dbReference>
<dbReference type="NCBIfam" id="TIGR00741">
    <property type="entry name" value="yfiA"/>
    <property type="match status" value="1"/>
</dbReference>
<name>A0A350HC28_UNCW3</name>
<dbReference type="Pfam" id="PF02482">
    <property type="entry name" value="Ribosomal_S30AE"/>
    <property type="match status" value="1"/>
</dbReference>
<sequence length="95" mass="11350">MNIKITGKHVEISPQIKLFIEKSLERLEKFEHHVLLCEMLIELNEKRYKVEIDVEVKKHRFTASDESFDVTTSIDKAVNKMKSQLKKFEEKKHEH</sequence>
<gene>
    <name evidence="1" type="primary">raiA</name>
    <name evidence="1" type="ORF">DCW38_07950</name>
</gene>
<dbReference type="Gene3D" id="3.30.160.100">
    <property type="entry name" value="Ribosome hibernation promotion factor-like"/>
    <property type="match status" value="1"/>
</dbReference>